<comment type="caution">
    <text evidence="2">The sequence shown here is derived from an EMBL/GenBank/DDBJ whole genome shotgun (WGS) entry which is preliminary data.</text>
</comment>
<dbReference type="AlphaFoldDB" id="A0A090YLM6"/>
<feature type="transmembrane region" description="Helical" evidence="1">
    <location>
        <begin position="7"/>
        <end position="30"/>
    </location>
</feature>
<gene>
    <name evidence="2" type="ORF">DJ93_274</name>
</gene>
<protein>
    <submittedName>
        <fullName evidence="2">Putative membrane protein</fullName>
    </submittedName>
</protein>
<accession>A0A090YLM6</accession>
<reference evidence="2 3" key="1">
    <citation type="submission" date="2014-04" db="EMBL/GenBank/DDBJ databases">
        <authorList>
            <person name="Bishop-Lilly K.A."/>
            <person name="Broomall S.M."/>
            <person name="Chain P.S."/>
            <person name="Chertkov O."/>
            <person name="Coyne S.R."/>
            <person name="Daligault H.E."/>
            <person name="Davenport K.W."/>
            <person name="Erkkila T."/>
            <person name="Frey K.G."/>
            <person name="Gibbons H.S."/>
            <person name="Gu W."/>
            <person name="Jaissle J."/>
            <person name="Johnson S.L."/>
            <person name="Koroleva G.I."/>
            <person name="Ladner J.T."/>
            <person name="Lo C.-C."/>
            <person name="Minogue T.D."/>
            <person name="Munk C."/>
            <person name="Palacios G.F."/>
            <person name="Redden C.L."/>
            <person name="Rosenzweig C.N."/>
            <person name="Scholz M.B."/>
            <person name="Teshima H."/>
            <person name="Xu Y."/>
        </authorList>
    </citation>
    <scope>NUCLEOTIDE SEQUENCE [LARGE SCALE GENOMIC DNA]</scope>
    <source>
        <strain evidence="2 3">BHP</strain>
    </source>
</reference>
<dbReference type="Proteomes" id="UP000029389">
    <property type="component" value="Unassembled WGS sequence"/>
</dbReference>
<keyword evidence="1" id="KW-0472">Membrane</keyword>
<name>A0A090YLM6_9BACI</name>
<sequence>MENNKNGILAFIVLALGLVFFVGGMVYSLWG</sequence>
<keyword evidence="1" id="KW-1133">Transmembrane helix</keyword>
<proteinExistence type="predicted"/>
<evidence type="ECO:0000256" key="1">
    <source>
        <dbReference type="SAM" id="Phobius"/>
    </source>
</evidence>
<dbReference type="EMBL" id="JMQC01000008">
    <property type="protein sequence ID" value="KFM99091.1"/>
    <property type="molecule type" value="Genomic_DNA"/>
</dbReference>
<keyword evidence="1" id="KW-0812">Transmembrane</keyword>
<organism evidence="2 3">
    <name type="scientific">Bacillus clarus</name>
    <dbReference type="NCBI Taxonomy" id="2338372"/>
    <lineage>
        <taxon>Bacteria</taxon>
        <taxon>Bacillati</taxon>
        <taxon>Bacillota</taxon>
        <taxon>Bacilli</taxon>
        <taxon>Bacillales</taxon>
        <taxon>Bacillaceae</taxon>
        <taxon>Bacillus</taxon>
        <taxon>Bacillus cereus group</taxon>
    </lineage>
</organism>
<evidence type="ECO:0000313" key="3">
    <source>
        <dbReference type="Proteomes" id="UP000029389"/>
    </source>
</evidence>
<evidence type="ECO:0000313" key="2">
    <source>
        <dbReference type="EMBL" id="KFM99091.1"/>
    </source>
</evidence>